<dbReference type="InterPro" id="IPR025293">
    <property type="entry name" value="YfiR/HmsC-like"/>
</dbReference>
<proteinExistence type="predicted"/>
<sequence length="206" mass="21626">MTSFSTASRRPVPALPCWPAWPGWCSALLALVLLCVALSGPAIGQPAAPAAPNLERSVKAAYLFKFLGYVEFLAPKDSGEEGSPLAVGVLGADDVAAELARITAGRTVNGRPIAVRSLREGEPVAGLRMVFAGSASDLPKVLRSAAQNGALGVADDENGLQQGAVINFRIVDERVRFEVSLPAAERSNLKLSSRLLSVAWHVQKGN</sequence>
<dbReference type="EMBL" id="CP036401">
    <property type="protein sequence ID" value="QBI02549.1"/>
    <property type="molecule type" value="Genomic_DNA"/>
</dbReference>
<reference evidence="1 2" key="1">
    <citation type="submission" date="2019-02" db="EMBL/GenBank/DDBJ databases">
        <title>Draft Genome Sequences of Six Type Strains of the Genus Massilia.</title>
        <authorList>
            <person name="Miess H."/>
            <person name="Frediansyhah A."/>
            <person name="Gross H."/>
        </authorList>
    </citation>
    <scope>NUCLEOTIDE SEQUENCE [LARGE SCALE GENOMIC DNA]</scope>
    <source>
        <strain evidence="1 2">DSM 17472</strain>
    </source>
</reference>
<dbReference type="Pfam" id="PF13689">
    <property type="entry name" value="DUF4154"/>
    <property type="match status" value="1"/>
</dbReference>
<dbReference type="Proteomes" id="UP000292307">
    <property type="component" value="Chromosome"/>
</dbReference>
<gene>
    <name evidence="1" type="ORF">EYF70_18155</name>
</gene>
<keyword evidence="2" id="KW-1185">Reference proteome</keyword>
<evidence type="ECO:0000313" key="1">
    <source>
        <dbReference type="EMBL" id="QBI02549.1"/>
    </source>
</evidence>
<protein>
    <submittedName>
        <fullName evidence="1">YfiR family protein</fullName>
    </submittedName>
</protein>
<organism evidence="1 2">
    <name type="scientific">Pseudoduganella albidiflava</name>
    <dbReference type="NCBI Taxonomy" id="321983"/>
    <lineage>
        <taxon>Bacteria</taxon>
        <taxon>Pseudomonadati</taxon>
        <taxon>Pseudomonadota</taxon>
        <taxon>Betaproteobacteria</taxon>
        <taxon>Burkholderiales</taxon>
        <taxon>Oxalobacteraceae</taxon>
        <taxon>Telluria group</taxon>
        <taxon>Pseudoduganella</taxon>
    </lineage>
</organism>
<name>A0ABX5RVB0_9BURK</name>
<accession>A0ABX5RVB0</accession>
<evidence type="ECO:0000313" key="2">
    <source>
        <dbReference type="Proteomes" id="UP000292307"/>
    </source>
</evidence>